<evidence type="ECO:0000256" key="11">
    <source>
        <dbReference type="PIRSR" id="PIRSR000097-3"/>
    </source>
</evidence>
<evidence type="ECO:0000256" key="8">
    <source>
        <dbReference type="ARBA" id="ARBA00081322"/>
    </source>
</evidence>
<dbReference type="PROSITE" id="PS00798">
    <property type="entry name" value="ALDOKETO_REDUCTASE_1"/>
    <property type="match status" value="1"/>
</dbReference>
<dbReference type="InterPro" id="IPR036812">
    <property type="entry name" value="NAD(P)_OxRdtase_dom_sf"/>
</dbReference>
<dbReference type="InterPro" id="IPR020471">
    <property type="entry name" value="AKR"/>
</dbReference>
<dbReference type="SUPFAM" id="SSF51430">
    <property type="entry name" value="NAD(P)-linked oxidoreductase"/>
    <property type="match status" value="1"/>
</dbReference>
<reference evidence="14" key="1">
    <citation type="submission" date="2016-05" db="EMBL/GenBank/DDBJ databases">
        <title>Comparative genomics of biotechnologically important yeasts.</title>
        <authorList>
            <consortium name="DOE Joint Genome Institute"/>
            <person name="Riley R."/>
            <person name="Haridas S."/>
            <person name="Wolfe K.H."/>
            <person name="Lopes M.R."/>
            <person name="Hittinger C.T."/>
            <person name="Goker M."/>
            <person name="Salamov A."/>
            <person name="Wisecaver J."/>
            <person name="Long T.M."/>
            <person name="Aerts A.L."/>
            <person name="Barry K."/>
            <person name="Choi C."/>
            <person name="Clum A."/>
            <person name="Coughlan A.Y."/>
            <person name="Deshpande S."/>
            <person name="Douglass A.P."/>
            <person name="Hanson S.J."/>
            <person name="Klenk H.-P."/>
            <person name="Labutti K."/>
            <person name="Lapidus A."/>
            <person name="Lindquist E."/>
            <person name="Lipzen A."/>
            <person name="Meier-Kolthoff J.P."/>
            <person name="Ohm R.A."/>
            <person name="Otillar R.P."/>
            <person name="Pangilinan J."/>
            <person name="Peng Y."/>
            <person name="Rokas A."/>
            <person name="Rosa C.A."/>
            <person name="Scheuner C."/>
            <person name="Sibirny A.A."/>
            <person name="Slot J.C."/>
            <person name="Stielow J.B."/>
            <person name="Sun H."/>
            <person name="Kurtzman C.P."/>
            <person name="Blackwell M."/>
            <person name="Grigoriev I.V."/>
            <person name="Jeffries T.W."/>
        </authorList>
    </citation>
    <scope>NUCLEOTIDE SEQUENCE [LARGE SCALE GENOMIC DNA]</scope>
    <source>
        <strain evidence="14">NRRL Y-17324</strain>
    </source>
</reference>
<organism evidence="13 14">
    <name type="scientific">Suhomyces tanzawaensis NRRL Y-17324</name>
    <dbReference type="NCBI Taxonomy" id="984487"/>
    <lineage>
        <taxon>Eukaryota</taxon>
        <taxon>Fungi</taxon>
        <taxon>Dikarya</taxon>
        <taxon>Ascomycota</taxon>
        <taxon>Saccharomycotina</taxon>
        <taxon>Pichiomycetes</taxon>
        <taxon>Debaryomycetaceae</taxon>
        <taxon>Suhomyces</taxon>
    </lineage>
</organism>
<feature type="active site" description="Proton donor" evidence="9">
    <location>
        <position position="54"/>
    </location>
</feature>
<evidence type="ECO:0000256" key="10">
    <source>
        <dbReference type="PIRSR" id="PIRSR000097-2"/>
    </source>
</evidence>
<dbReference type="OrthoDB" id="416253at2759"/>
<proteinExistence type="inferred from homology"/>
<dbReference type="EC" id="1.1.1.358" evidence="6"/>
<dbReference type="PRINTS" id="PR00069">
    <property type="entry name" value="ALDKETRDTASE"/>
</dbReference>
<comment type="similarity">
    <text evidence="1">Belongs to the aldo/keto reductase family.</text>
</comment>
<evidence type="ECO:0000256" key="4">
    <source>
        <dbReference type="ARBA" id="ARBA00050878"/>
    </source>
</evidence>
<evidence type="ECO:0000256" key="3">
    <source>
        <dbReference type="ARBA" id="ARBA00023002"/>
    </source>
</evidence>
<evidence type="ECO:0000256" key="2">
    <source>
        <dbReference type="ARBA" id="ARBA00022857"/>
    </source>
</evidence>
<dbReference type="PANTHER" id="PTHR43827:SF3">
    <property type="entry name" value="NADP-DEPENDENT OXIDOREDUCTASE DOMAIN-CONTAINING PROTEIN"/>
    <property type="match status" value="1"/>
</dbReference>
<dbReference type="InterPro" id="IPR023210">
    <property type="entry name" value="NADP_OxRdtase_dom"/>
</dbReference>
<feature type="site" description="Lowers pKa of active site Tyr" evidence="11">
    <location>
        <position position="79"/>
    </location>
</feature>
<dbReference type="GO" id="GO:0042180">
    <property type="term" value="P:ketone metabolic process"/>
    <property type="evidence" value="ECO:0007669"/>
    <property type="project" value="UniProtKB-ARBA"/>
</dbReference>
<dbReference type="EMBL" id="KV453919">
    <property type="protein sequence ID" value="ODV76608.1"/>
    <property type="molecule type" value="Genomic_DNA"/>
</dbReference>
<dbReference type="FunFam" id="3.20.20.100:FF:000002">
    <property type="entry name" value="2,5-diketo-D-gluconic acid reductase A"/>
    <property type="match status" value="1"/>
</dbReference>
<dbReference type="PROSITE" id="PS00062">
    <property type="entry name" value="ALDOKETO_REDUCTASE_2"/>
    <property type="match status" value="1"/>
</dbReference>
<evidence type="ECO:0000313" key="14">
    <source>
        <dbReference type="Proteomes" id="UP000094285"/>
    </source>
</evidence>
<comment type="catalytic activity">
    <reaction evidence="4">
        <text>(R)-pantolactone + NADP(+) = 2-dehydropantolactone + NADPH + H(+)</text>
        <dbReference type="Rhea" id="RHEA:18981"/>
        <dbReference type="ChEBI" id="CHEBI:15378"/>
        <dbReference type="ChEBI" id="CHEBI:16719"/>
        <dbReference type="ChEBI" id="CHEBI:18395"/>
        <dbReference type="ChEBI" id="CHEBI:57783"/>
        <dbReference type="ChEBI" id="CHEBI:58349"/>
        <dbReference type="EC" id="1.1.1.358"/>
    </reaction>
</comment>
<evidence type="ECO:0000256" key="5">
    <source>
        <dbReference type="ARBA" id="ARBA00051098"/>
    </source>
</evidence>
<dbReference type="PIRSF" id="PIRSF000097">
    <property type="entry name" value="AKR"/>
    <property type="match status" value="1"/>
</dbReference>
<dbReference type="GeneID" id="30985457"/>
<evidence type="ECO:0000313" key="13">
    <source>
        <dbReference type="EMBL" id="ODV76608.1"/>
    </source>
</evidence>
<dbReference type="GO" id="GO:0047011">
    <property type="term" value="F:2-dehydropantolactone reductase (A-specific) activity"/>
    <property type="evidence" value="ECO:0007669"/>
    <property type="project" value="UniProtKB-ARBA"/>
</dbReference>
<dbReference type="Gene3D" id="3.20.20.100">
    <property type="entry name" value="NADP-dependent oxidoreductase domain"/>
    <property type="match status" value="1"/>
</dbReference>
<accession>A0A1E4SAV5</accession>
<feature type="binding site" evidence="10">
    <location>
        <position position="110"/>
    </location>
    <ligand>
        <name>substrate</name>
    </ligand>
</feature>
<sequence>MPAHKSSTTFKLSTGASIPAVGLGTWQSSQSEVYDAVLAALESGYRHIDTAYAYLNEEAVGKAIKDSGIPREQIFVTTKLAAVQQLDPTSALNDSLKRLDLDYVDLYLMHWPVALNPNNKSHPLIPILPNGDRDVLHDFDFIDSYKVLQELADQGKTKAIGVSNFSIKNLTRLLEHPSTTIKPVVNQVELHPYLPQNELLEFTKKHEILLEAYSPLGSTNSPLLTDETIVKIAKNHNVSPATILISWAVWRGTVVLPKSVTPSRIESNFLVVDLTSEEGKQLDNIHKEKGIKRLINPKWSKIDVFTEV</sequence>
<gene>
    <name evidence="13" type="ORF">CANTADRAFT_8616</name>
</gene>
<dbReference type="Proteomes" id="UP000094285">
    <property type="component" value="Unassembled WGS sequence"/>
</dbReference>
<evidence type="ECO:0000256" key="6">
    <source>
        <dbReference type="ARBA" id="ARBA00066965"/>
    </source>
</evidence>
<evidence type="ECO:0000259" key="12">
    <source>
        <dbReference type="Pfam" id="PF00248"/>
    </source>
</evidence>
<feature type="domain" description="NADP-dependent oxidoreductase" evidence="12">
    <location>
        <begin position="21"/>
        <end position="285"/>
    </location>
</feature>
<evidence type="ECO:0000256" key="9">
    <source>
        <dbReference type="PIRSR" id="PIRSR000097-1"/>
    </source>
</evidence>
<dbReference type="Pfam" id="PF00248">
    <property type="entry name" value="Aldo_ket_red"/>
    <property type="match status" value="1"/>
</dbReference>
<dbReference type="AlphaFoldDB" id="A0A1E4SAV5"/>
<dbReference type="InterPro" id="IPR018170">
    <property type="entry name" value="Aldo/ket_reductase_CS"/>
</dbReference>
<keyword evidence="3" id="KW-0560">Oxidoreductase</keyword>
<dbReference type="PANTHER" id="PTHR43827">
    <property type="entry name" value="2,5-DIKETO-D-GLUCONIC ACID REDUCTASE"/>
    <property type="match status" value="1"/>
</dbReference>
<keyword evidence="14" id="KW-1185">Reference proteome</keyword>
<evidence type="ECO:0000256" key="7">
    <source>
        <dbReference type="ARBA" id="ARBA00079693"/>
    </source>
</evidence>
<dbReference type="RefSeq" id="XP_020061730.1">
    <property type="nucleotide sequence ID" value="XM_020211321.1"/>
</dbReference>
<dbReference type="STRING" id="984487.A0A1E4SAV5"/>
<comment type="catalytic activity">
    <reaction evidence="5">
        <text>isatin + NADPH + H(+) = 3-hydroxyindolin-2-one + NADP(+)</text>
        <dbReference type="Rhea" id="RHEA:68608"/>
        <dbReference type="ChEBI" id="CHEBI:15378"/>
        <dbReference type="ChEBI" id="CHEBI:27539"/>
        <dbReference type="ChEBI" id="CHEBI:28536"/>
        <dbReference type="ChEBI" id="CHEBI:57783"/>
        <dbReference type="ChEBI" id="CHEBI:58349"/>
    </reaction>
</comment>
<name>A0A1E4SAV5_9ASCO</name>
<evidence type="ECO:0000256" key="1">
    <source>
        <dbReference type="ARBA" id="ARBA00007905"/>
    </source>
</evidence>
<protein>
    <recommendedName>
        <fullName evidence="7">2-dehydropantolactone reductase</fullName>
        <ecNumber evidence="6">1.1.1.358</ecNumber>
    </recommendedName>
    <alternativeName>
        <fullName evidence="7">2-dehydropantolactone reductase</fullName>
    </alternativeName>
    <alternativeName>
        <fullName evidence="8">Ketopantoyl-lactone reductase</fullName>
    </alternativeName>
</protein>
<keyword evidence="2" id="KW-0521">NADP</keyword>